<dbReference type="Pfam" id="PF07885">
    <property type="entry name" value="Ion_trans_2"/>
    <property type="match status" value="1"/>
</dbReference>
<gene>
    <name evidence="3" type="ORF">OM076_01475</name>
</gene>
<name>A0A9X3MSM8_9ACTN</name>
<keyword evidence="1" id="KW-0812">Transmembrane</keyword>
<dbReference type="Proteomes" id="UP001149140">
    <property type="component" value="Unassembled WGS sequence"/>
</dbReference>
<keyword evidence="1" id="KW-0472">Membrane</keyword>
<evidence type="ECO:0000313" key="4">
    <source>
        <dbReference type="Proteomes" id="UP001149140"/>
    </source>
</evidence>
<feature type="transmembrane region" description="Helical" evidence="1">
    <location>
        <begin position="37"/>
        <end position="54"/>
    </location>
</feature>
<protein>
    <submittedName>
        <fullName evidence="3">Potassium channel family protein</fullName>
    </submittedName>
</protein>
<feature type="transmembrane region" description="Helical" evidence="1">
    <location>
        <begin position="59"/>
        <end position="79"/>
    </location>
</feature>
<feature type="domain" description="Potassium channel" evidence="2">
    <location>
        <begin position="132"/>
        <end position="211"/>
    </location>
</feature>
<dbReference type="AlphaFoldDB" id="A0A9X3MSM8"/>
<dbReference type="SUPFAM" id="SSF81324">
    <property type="entry name" value="Voltage-gated potassium channels"/>
    <property type="match status" value="1"/>
</dbReference>
<feature type="transmembrane region" description="Helical" evidence="1">
    <location>
        <begin position="190"/>
        <end position="210"/>
    </location>
</feature>
<accession>A0A9X3MSM8</accession>
<feature type="transmembrane region" description="Helical" evidence="1">
    <location>
        <begin position="122"/>
        <end position="144"/>
    </location>
</feature>
<comment type="caution">
    <text evidence="3">The sequence shown here is derived from an EMBL/GenBank/DDBJ whole genome shotgun (WGS) entry which is preliminary data.</text>
</comment>
<dbReference type="EMBL" id="JAPDOD010000001">
    <property type="protein sequence ID" value="MDA0158918.1"/>
    <property type="molecule type" value="Genomic_DNA"/>
</dbReference>
<dbReference type="Gene3D" id="1.10.287.70">
    <property type="match status" value="1"/>
</dbReference>
<proteinExistence type="predicted"/>
<keyword evidence="3" id="KW-0407">Ion channel</keyword>
<keyword evidence="3" id="KW-0813">Transport</keyword>
<keyword evidence="3" id="KW-0406">Ion transport</keyword>
<keyword evidence="1" id="KW-1133">Transmembrane helix</keyword>
<organism evidence="3 4">
    <name type="scientific">Solirubrobacter ginsenosidimutans</name>
    <dbReference type="NCBI Taxonomy" id="490573"/>
    <lineage>
        <taxon>Bacteria</taxon>
        <taxon>Bacillati</taxon>
        <taxon>Actinomycetota</taxon>
        <taxon>Thermoleophilia</taxon>
        <taxon>Solirubrobacterales</taxon>
        <taxon>Solirubrobacteraceae</taxon>
        <taxon>Solirubrobacter</taxon>
    </lineage>
</organism>
<evidence type="ECO:0000313" key="3">
    <source>
        <dbReference type="EMBL" id="MDA0158918.1"/>
    </source>
</evidence>
<dbReference type="GO" id="GO:0034220">
    <property type="term" value="P:monoatomic ion transmembrane transport"/>
    <property type="evidence" value="ECO:0007669"/>
    <property type="project" value="UniProtKB-KW"/>
</dbReference>
<reference evidence="3" key="1">
    <citation type="submission" date="2022-10" db="EMBL/GenBank/DDBJ databases">
        <title>The WGS of Solirubrobacter ginsenosidimutans DSM 21036.</title>
        <authorList>
            <person name="Jiang Z."/>
        </authorList>
    </citation>
    <scope>NUCLEOTIDE SEQUENCE</scope>
    <source>
        <strain evidence="3">DSM 21036</strain>
    </source>
</reference>
<feature type="transmembrane region" description="Helical" evidence="1">
    <location>
        <begin position="91"/>
        <end position="110"/>
    </location>
</feature>
<evidence type="ECO:0000259" key="2">
    <source>
        <dbReference type="Pfam" id="PF07885"/>
    </source>
</evidence>
<dbReference type="InterPro" id="IPR013099">
    <property type="entry name" value="K_chnl_dom"/>
</dbReference>
<keyword evidence="4" id="KW-1185">Reference proteome</keyword>
<evidence type="ECO:0000256" key="1">
    <source>
        <dbReference type="SAM" id="Phobius"/>
    </source>
</evidence>
<sequence length="221" mass="22921">MLIGGDKPWPRYGLLLTCTTASVAVQGAVPPGAAQQVVVNLLLGAALILAFQIARARPFVVTFAYVWAAAGAVVALLSATGDMLGDGESRLMSLTLVALGPPALVVGLLRSLRASGRIGIEAVTGVLALYMLLGMLFAFLYGALDNLGGAPFFTNGTPATVSNCTYFSFTTLTTVGYGDLTARTDLGHTLAVFEALIGQIYLVTVVSLIVSNLGRARPNRS</sequence>